<organism evidence="1">
    <name type="scientific">Zea mays</name>
    <name type="common">Maize</name>
    <dbReference type="NCBI Taxonomy" id="4577"/>
    <lineage>
        <taxon>Eukaryota</taxon>
        <taxon>Viridiplantae</taxon>
        <taxon>Streptophyta</taxon>
        <taxon>Embryophyta</taxon>
        <taxon>Tracheophyta</taxon>
        <taxon>Spermatophyta</taxon>
        <taxon>Magnoliopsida</taxon>
        <taxon>Liliopsida</taxon>
        <taxon>Poales</taxon>
        <taxon>Poaceae</taxon>
        <taxon>PACMAD clade</taxon>
        <taxon>Panicoideae</taxon>
        <taxon>Andropogonodae</taxon>
        <taxon>Andropogoneae</taxon>
        <taxon>Tripsacinae</taxon>
        <taxon>Zea</taxon>
    </lineage>
</organism>
<accession>A0A3L6DXN5</accession>
<name>A0A3L6DXN5_MAIZE</name>
<proteinExistence type="predicted"/>
<dbReference type="AlphaFoldDB" id="A0A3L6DXN5"/>
<reference evidence="1" key="1">
    <citation type="journal article" date="2018" name="Nat. Genet.">
        <title>Extensive intraspecific gene order and gene structural variations between Mo17 and other maize genomes.</title>
        <authorList>
            <person name="Sun S."/>
            <person name="Zhou Y."/>
            <person name="Chen J."/>
            <person name="Shi J."/>
            <person name="Zhao H."/>
            <person name="Zhao H."/>
            <person name="Song W."/>
            <person name="Zhang M."/>
            <person name="Cui Y."/>
            <person name="Dong X."/>
            <person name="Liu H."/>
            <person name="Ma X."/>
            <person name="Jiao Y."/>
            <person name="Wang B."/>
            <person name="Wei X."/>
            <person name="Stein J.C."/>
            <person name="Glaubitz J.C."/>
            <person name="Lu F."/>
            <person name="Yu G."/>
            <person name="Liang C."/>
            <person name="Fengler K."/>
            <person name="Li B."/>
            <person name="Rafalski A."/>
            <person name="Schnable P.S."/>
            <person name="Ware D.H."/>
            <person name="Buckler E.S."/>
            <person name="Lai J."/>
        </authorList>
    </citation>
    <scope>NUCLEOTIDE SEQUENCE [LARGE SCALE GENOMIC DNA]</scope>
    <source>
        <tissue evidence="1">Seedling</tissue>
    </source>
</reference>
<protein>
    <submittedName>
        <fullName evidence="1">Uncharacterized protein</fullName>
    </submittedName>
</protein>
<dbReference type="PROSITE" id="PS51257">
    <property type="entry name" value="PROKAR_LIPOPROTEIN"/>
    <property type="match status" value="1"/>
</dbReference>
<gene>
    <name evidence="1" type="ORF">Zm00014a_037099</name>
</gene>
<sequence length="139" mass="15210">MMGFERLGLGDVGQIYFMLPSIVACGKRTHRSCRQGLCHSLLPILLSDACSIPSGDASAGRQRRQMRQRRCRIGPGCRSGDAVILLHVCPISVLYDADWSAIDVSYPSLAPTSRMALATTKMTQSQLLRAGWRTTKTPS</sequence>
<evidence type="ECO:0000313" key="1">
    <source>
        <dbReference type="EMBL" id="PWZ13249.1"/>
    </source>
</evidence>
<dbReference type="EMBL" id="NCVQ01000008">
    <property type="protein sequence ID" value="PWZ13249.1"/>
    <property type="molecule type" value="Genomic_DNA"/>
</dbReference>
<dbReference type="Proteomes" id="UP000251960">
    <property type="component" value="Chromosome 7"/>
</dbReference>
<comment type="caution">
    <text evidence="1">The sequence shown here is derived from an EMBL/GenBank/DDBJ whole genome shotgun (WGS) entry which is preliminary data.</text>
</comment>